<organism evidence="2 3">
    <name type="scientific">Lactarius akahatsu</name>
    <dbReference type="NCBI Taxonomy" id="416441"/>
    <lineage>
        <taxon>Eukaryota</taxon>
        <taxon>Fungi</taxon>
        <taxon>Dikarya</taxon>
        <taxon>Basidiomycota</taxon>
        <taxon>Agaricomycotina</taxon>
        <taxon>Agaricomycetes</taxon>
        <taxon>Russulales</taxon>
        <taxon>Russulaceae</taxon>
        <taxon>Lactarius</taxon>
    </lineage>
</organism>
<sequence length="185" mass="20296">MLLDNVPATPADDHQINQIYLPSECSSPTAFLPPLWLPTPSPPPPVVPPPDQSMISLALLVAPTDERPPPPSPTPDPPTDSPPPRPPRSPLHPYSPHIQVAEDDNTPTEGVKTSTSSVLDCETPQENANEDEDDWTLFAPRPVTAQKVDGPTLKTVEYPPIFPSRAFEMLRDLDEVMPQAPRRRT</sequence>
<name>A0AAD4L8Z6_9AGAM</name>
<comment type="caution">
    <text evidence="2">The sequence shown here is derived from an EMBL/GenBank/DDBJ whole genome shotgun (WGS) entry which is preliminary data.</text>
</comment>
<feature type="compositionally biased region" description="Pro residues" evidence="1">
    <location>
        <begin position="35"/>
        <end position="51"/>
    </location>
</feature>
<protein>
    <submittedName>
        <fullName evidence="2">Uncharacterized protein</fullName>
    </submittedName>
</protein>
<dbReference type="Proteomes" id="UP001201163">
    <property type="component" value="Unassembled WGS sequence"/>
</dbReference>
<evidence type="ECO:0000313" key="3">
    <source>
        <dbReference type="Proteomes" id="UP001201163"/>
    </source>
</evidence>
<reference evidence="2" key="1">
    <citation type="submission" date="2022-01" db="EMBL/GenBank/DDBJ databases">
        <title>Comparative genomics reveals a dynamic genome evolution in the ectomycorrhizal milk-cap (Lactarius) mushrooms.</title>
        <authorList>
            <consortium name="DOE Joint Genome Institute"/>
            <person name="Lebreton A."/>
            <person name="Tang N."/>
            <person name="Kuo A."/>
            <person name="LaButti K."/>
            <person name="Drula E."/>
            <person name="Barry K."/>
            <person name="Clum A."/>
            <person name="Lipzen A."/>
            <person name="Mousain D."/>
            <person name="Ng V."/>
            <person name="Wang R."/>
            <person name="Wang X."/>
            <person name="Dai Y."/>
            <person name="Henrissat B."/>
            <person name="Grigoriev I.V."/>
            <person name="Guerin-Laguette A."/>
            <person name="Yu F."/>
            <person name="Martin F.M."/>
        </authorList>
    </citation>
    <scope>NUCLEOTIDE SEQUENCE</scope>
    <source>
        <strain evidence="2">QP</strain>
    </source>
</reference>
<dbReference type="EMBL" id="JAKELL010000092">
    <property type="protein sequence ID" value="KAH8983094.1"/>
    <property type="molecule type" value="Genomic_DNA"/>
</dbReference>
<evidence type="ECO:0000313" key="2">
    <source>
        <dbReference type="EMBL" id="KAH8983094.1"/>
    </source>
</evidence>
<feature type="region of interest" description="Disordered" evidence="1">
    <location>
        <begin position="30"/>
        <end position="136"/>
    </location>
</feature>
<evidence type="ECO:0000256" key="1">
    <source>
        <dbReference type="SAM" id="MobiDB-lite"/>
    </source>
</evidence>
<gene>
    <name evidence="2" type="ORF">EDB92DRAFT_1819604</name>
</gene>
<dbReference type="AlphaFoldDB" id="A0AAD4L8Z6"/>
<proteinExistence type="predicted"/>
<feature type="compositionally biased region" description="Polar residues" evidence="1">
    <location>
        <begin position="107"/>
        <end position="118"/>
    </location>
</feature>
<feature type="compositionally biased region" description="Pro residues" evidence="1">
    <location>
        <begin position="69"/>
        <end position="90"/>
    </location>
</feature>
<keyword evidence="3" id="KW-1185">Reference proteome</keyword>
<accession>A0AAD4L8Z6</accession>